<name>A0ACC1BNS1_9ROSI</name>
<comment type="caution">
    <text evidence="1">The sequence shown here is derived from an EMBL/GenBank/DDBJ whole genome shotgun (WGS) entry which is preliminary data.</text>
</comment>
<reference evidence="2" key="1">
    <citation type="journal article" date="2023" name="G3 (Bethesda)">
        <title>Genome assembly and association tests identify interacting loci associated with vigor, precocity, and sex in interspecific pistachio rootstocks.</title>
        <authorList>
            <person name="Palmer W."/>
            <person name="Jacygrad E."/>
            <person name="Sagayaradj S."/>
            <person name="Cavanaugh K."/>
            <person name="Han R."/>
            <person name="Bertier L."/>
            <person name="Beede B."/>
            <person name="Kafkas S."/>
            <person name="Golino D."/>
            <person name="Preece J."/>
            <person name="Michelmore R."/>
        </authorList>
    </citation>
    <scope>NUCLEOTIDE SEQUENCE [LARGE SCALE GENOMIC DNA]</scope>
</reference>
<dbReference type="EMBL" id="CM047900">
    <property type="protein sequence ID" value="KAJ0100601.1"/>
    <property type="molecule type" value="Genomic_DNA"/>
</dbReference>
<keyword evidence="2" id="KW-1185">Reference proteome</keyword>
<organism evidence="1 2">
    <name type="scientific">Pistacia atlantica</name>
    <dbReference type="NCBI Taxonomy" id="434234"/>
    <lineage>
        <taxon>Eukaryota</taxon>
        <taxon>Viridiplantae</taxon>
        <taxon>Streptophyta</taxon>
        <taxon>Embryophyta</taxon>
        <taxon>Tracheophyta</taxon>
        <taxon>Spermatophyta</taxon>
        <taxon>Magnoliopsida</taxon>
        <taxon>eudicotyledons</taxon>
        <taxon>Gunneridae</taxon>
        <taxon>Pentapetalae</taxon>
        <taxon>rosids</taxon>
        <taxon>malvids</taxon>
        <taxon>Sapindales</taxon>
        <taxon>Anacardiaceae</taxon>
        <taxon>Pistacia</taxon>
    </lineage>
</organism>
<dbReference type="Proteomes" id="UP001164250">
    <property type="component" value="Chromosome 4"/>
</dbReference>
<accession>A0ACC1BNS1</accession>
<gene>
    <name evidence="1" type="ORF">Patl1_20866</name>
</gene>
<proteinExistence type="predicted"/>
<evidence type="ECO:0000313" key="1">
    <source>
        <dbReference type="EMBL" id="KAJ0100601.1"/>
    </source>
</evidence>
<protein>
    <submittedName>
        <fullName evidence="1">Uncharacterized protein</fullName>
    </submittedName>
</protein>
<evidence type="ECO:0000313" key="2">
    <source>
        <dbReference type="Proteomes" id="UP001164250"/>
    </source>
</evidence>
<sequence length="53" mass="5852">MLVSSQSLTSKLVSGNLASILEEKKSFAFLISITNGQFFPLVLRLPLPFSRKP</sequence>